<sequence length="111" mass="13013">MKFMLPSWKSFVEPVKGEIDRPAYELSVLARLRDRLRSGDVYVSHSRKYSSPDTYLIPEANWKAHRTELLAYLGYKDATPYRLEEQISELESHLPLMEQYNTSTNSDHLFS</sequence>
<name>A0A5M8QPK9_9BACT</name>
<proteinExistence type="predicted"/>
<evidence type="ECO:0000313" key="1">
    <source>
        <dbReference type="EMBL" id="KAA6438009.1"/>
    </source>
</evidence>
<evidence type="ECO:0000313" key="2">
    <source>
        <dbReference type="Proteomes" id="UP000323994"/>
    </source>
</evidence>
<dbReference type="EMBL" id="VBSN01000053">
    <property type="protein sequence ID" value="KAA6438009.1"/>
    <property type="molecule type" value="Genomic_DNA"/>
</dbReference>
<dbReference type="AlphaFoldDB" id="A0A5M8QPK9"/>
<gene>
    <name evidence="1" type="ORF">FEM33_18945</name>
</gene>
<comment type="caution">
    <text evidence="1">The sequence shown here is derived from an EMBL/GenBank/DDBJ whole genome shotgun (WGS) entry which is preliminary data.</text>
</comment>
<dbReference type="OrthoDB" id="7281829at2"/>
<dbReference type="RefSeq" id="WP_139013569.1">
    <property type="nucleotide sequence ID" value="NZ_VBSN01000053.1"/>
</dbReference>
<reference evidence="1 2" key="1">
    <citation type="submission" date="2019-05" db="EMBL/GenBank/DDBJ databases">
        <authorList>
            <person name="Qu J.-H."/>
        </authorList>
    </citation>
    <scope>NUCLEOTIDE SEQUENCE [LARGE SCALE GENOMIC DNA]</scope>
    <source>
        <strain evidence="1 2">NS28</strain>
    </source>
</reference>
<organism evidence="1 2">
    <name type="scientific">Dyadobacter flavalbus</name>
    <dbReference type="NCBI Taxonomy" id="2579942"/>
    <lineage>
        <taxon>Bacteria</taxon>
        <taxon>Pseudomonadati</taxon>
        <taxon>Bacteroidota</taxon>
        <taxon>Cytophagia</taxon>
        <taxon>Cytophagales</taxon>
        <taxon>Spirosomataceae</taxon>
        <taxon>Dyadobacter</taxon>
    </lineage>
</organism>
<keyword evidence="2" id="KW-1185">Reference proteome</keyword>
<protein>
    <recommendedName>
        <fullName evidence="3">Transposase</fullName>
    </recommendedName>
</protein>
<accession>A0A5M8QPK9</accession>
<dbReference type="Proteomes" id="UP000323994">
    <property type="component" value="Unassembled WGS sequence"/>
</dbReference>
<evidence type="ECO:0008006" key="3">
    <source>
        <dbReference type="Google" id="ProtNLM"/>
    </source>
</evidence>